<feature type="transmembrane region" description="Helical" evidence="1">
    <location>
        <begin position="373"/>
        <end position="397"/>
    </location>
</feature>
<feature type="transmembrane region" description="Helical" evidence="1">
    <location>
        <begin position="133"/>
        <end position="158"/>
    </location>
</feature>
<reference evidence="2 3" key="1">
    <citation type="submission" date="2016-11" db="EMBL/GenBank/DDBJ databases">
        <authorList>
            <person name="Jaros S."/>
            <person name="Januszkiewicz K."/>
            <person name="Wedrychowicz H."/>
        </authorList>
    </citation>
    <scope>NUCLEOTIDE SEQUENCE [LARGE SCALE GENOMIC DNA]</scope>
    <source>
        <strain evidence="2 3">DSM 18119</strain>
    </source>
</reference>
<dbReference type="STRING" id="1121884.SAMN02745131_02973"/>
<name>A0A1M5CQT5_9BACT</name>
<feature type="transmembrane region" description="Helical" evidence="1">
    <location>
        <begin position="51"/>
        <end position="68"/>
    </location>
</feature>
<evidence type="ECO:0000313" key="3">
    <source>
        <dbReference type="Proteomes" id="UP000184048"/>
    </source>
</evidence>
<evidence type="ECO:0008006" key="4">
    <source>
        <dbReference type="Google" id="ProtNLM"/>
    </source>
</evidence>
<dbReference type="RefSeq" id="WP_139256456.1">
    <property type="nucleotide sequence ID" value="NZ_FQUU01000013.1"/>
</dbReference>
<keyword evidence="3" id="KW-1185">Reference proteome</keyword>
<keyword evidence="1" id="KW-0812">Transmembrane</keyword>
<feature type="transmembrane region" description="Helical" evidence="1">
    <location>
        <begin position="178"/>
        <end position="197"/>
    </location>
</feature>
<feature type="transmembrane region" description="Helical" evidence="1">
    <location>
        <begin position="340"/>
        <end position="361"/>
    </location>
</feature>
<feature type="transmembrane region" description="Helical" evidence="1">
    <location>
        <begin position="102"/>
        <end position="121"/>
    </location>
</feature>
<gene>
    <name evidence="2" type="ORF">SAMN02745131_02973</name>
</gene>
<evidence type="ECO:0000313" key="2">
    <source>
        <dbReference type="EMBL" id="SHF56732.1"/>
    </source>
</evidence>
<dbReference type="OrthoDB" id="2827525at2"/>
<dbReference type="Proteomes" id="UP000184048">
    <property type="component" value="Unassembled WGS sequence"/>
</dbReference>
<feature type="transmembrane region" description="Helical" evidence="1">
    <location>
        <begin position="209"/>
        <end position="228"/>
    </location>
</feature>
<feature type="transmembrane region" description="Helical" evidence="1">
    <location>
        <begin position="307"/>
        <end position="328"/>
    </location>
</feature>
<feature type="transmembrane region" description="Helical" evidence="1">
    <location>
        <begin position="234"/>
        <end position="257"/>
    </location>
</feature>
<feature type="transmembrane region" description="Helical" evidence="1">
    <location>
        <begin position="75"/>
        <end position="96"/>
    </location>
</feature>
<proteinExistence type="predicted"/>
<organism evidence="2 3">
    <name type="scientific">Flavisolibacter ginsengisoli DSM 18119</name>
    <dbReference type="NCBI Taxonomy" id="1121884"/>
    <lineage>
        <taxon>Bacteria</taxon>
        <taxon>Pseudomonadati</taxon>
        <taxon>Bacteroidota</taxon>
        <taxon>Chitinophagia</taxon>
        <taxon>Chitinophagales</taxon>
        <taxon>Chitinophagaceae</taxon>
        <taxon>Flavisolibacter</taxon>
    </lineage>
</organism>
<feature type="transmembrane region" description="Helical" evidence="1">
    <location>
        <begin position="269"/>
        <end position="287"/>
    </location>
</feature>
<dbReference type="EMBL" id="FQUU01000013">
    <property type="protein sequence ID" value="SHF56732.1"/>
    <property type="molecule type" value="Genomic_DNA"/>
</dbReference>
<protein>
    <recommendedName>
        <fullName evidence="4">Cytochrome C and Quinol oxidase polypeptide I</fullName>
    </recommendedName>
</protein>
<evidence type="ECO:0000256" key="1">
    <source>
        <dbReference type="SAM" id="Phobius"/>
    </source>
</evidence>
<keyword evidence="1" id="KW-0472">Membrane</keyword>
<sequence length="411" mass="46398">MMSKKYFWVGLCLVNLCIVALLGVTLRSKIVFSIPMIDYRQVLSAHSHFAFGGWVGLSLMTLLVFDVLPVVHKKYIWILASIEVSSLGMGLLFPFFGYAPLTVTFSSLYIVASFVFAWMFLKDLLKTSIHNSVKLLGVSAIASMVLSSLGPLGLSYILLSGSGNSLLYRDSIYTFLHFQYNGFFTLSVFTLVLNDVIKKNYIISVNAKRFALFLSISVLPSLFLSMLWHNSTILYIIAGIGCIFILISLFYFLKFILEFPWDDFYDKPLALNMWKLAAFSFGLKMALNVGTIFPTLGNAIYGNRPVIIGFLHLVFLGFVSFFILSSLVENNFFKRKNKQIKFPFFLFGFGIIANESLLMLQGLEILFKTNSSLYSWLLWGVSIILLLGALSIMLSYLTTDKYNTQKKMAVL</sequence>
<keyword evidence="1" id="KW-1133">Transmembrane helix</keyword>
<dbReference type="AlphaFoldDB" id="A0A1M5CQT5"/>
<accession>A0A1M5CQT5</accession>